<accession>A0A5M3PP54</accession>
<dbReference type="GO" id="GO:0004519">
    <property type="term" value="F:endonuclease activity"/>
    <property type="evidence" value="ECO:0007669"/>
    <property type="project" value="UniProtKB-KW"/>
</dbReference>
<dbReference type="Gene3D" id="3.60.10.10">
    <property type="entry name" value="Endonuclease/exonuclease/phosphatase"/>
    <property type="match status" value="1"/>
</dbReference>
<keyword evidence="4" id="KW-0255">Endonuclease</keyword>
<evidence type="ECO:0000313" key="5">
    <source>
        <dbReference type="Proteomes" id="UP000340077"/>
    </source>
</evidence>
<feature type="region of interest" description="Disordered" evidence="1">
    <location>
        <begin position="215"/>
        <end position="234"/>
    </location>
</feature>
<dbReference type="InterPro" id="IPR005135">
    <property type="entry name" value="Endo/exonuclease/phosphatase"/>
</dbReference>
<organism evidence="4 5">
    <name type="scientific">Marinobacter salsuginis</name>
    <dbReference type="NCBI Taxonomy" id="418719"/>
    <lineage>
        <taxon>Bacteria</taxon>
        <taxon>Pseudomonadati</taxon>
        <taxon>Pseudomonadota</taxon>
        <taxon>Gammaproteobacteria</taxon>
        <taxon>Pseudomonadales</taxon>
        <taxon>Marinobacteraceae</taxon>
        <taxon>Marinobacter</taxon>
    </lineage>
</organism>
<dbReference type="EMBL" id="BGZH01000001">
    <property type="protein sequence ID" value="GBO84499.1"/>
    <property type="molecule type" value="Genomic_DNA"/>
</dbReference>
<keyword evidence="2" id="KW-0732">Signal</keyword>
<dbReference type="InterPro" id="IPR036691">
    <property type="entry name" value="Endo/exonu/phosph_ase_sf"/>
</dbReference>
<evidence type="ECO:0000256" key="2">
    <source>
        <dbReference type="SAM" id="SignalP"/>
    </source>
</evidence>
<keyword evidence="5" id="KW-1185">Reference proteome</keyword>
<dbReference type="AlphaFoldDB" id="A0A5M3PP54"/>
<dbReference type="SUPFAM" id="SSF56219">
    <property type="entry name" value="DNase I-like"/>
    <property type="match status" value="1"/>
</dbReference>
<dbReference type="Pfam" id="PF03372">
    <property type="entry name" value="Exo_endo_phos"/>
    <property type="match status" value="1"/>
</dbReference>
<feature type="domain" description="Endonuclease/exonuclease/phosphatase" evidence="3">
    <location>
        <begin position="316"/>
        <end position="577"/>
    </location>
</feature>
<dbReference type="InterPro" id="IPR047971">
    <property type="entry name" value="ExeM-like"/>
</dbReference>
<feature type="signal peptide" evidence="2">
    <location>
        <begin position="1"/>
        <end position="25"/>
    </location>
</feature>
<evidence type="ECO:0000259" key="3">
    <source>
        <dbReference type="Pfam" id="PF03372"/>
    </source>
</evidence>
<sequence length="586" mass="64399">MNSKIRRYSYICFLILPFLPMAATAESACGKPATPISEVQGTGPASLLTGKTVTVEGILTQDSRSEGGFGGFYLQQADHQTDNDPTTSEALFVYTDRKVGKTGMRLRVTGKVKEYHGLTELVAVRTIDMCGQEALPAAMPVTLPWTVDPEHLENMRVTFRQPLTVVDNYNLDRYGELALAGADQIQPTEYLTPGESAHRASLRNRQNRVLLDDNRSIRNPRPIPWPPEGLSSGSVRAGDQITGLTGVLDFRFDAWRIQPAREPVFLDTNEREPAPESPPGDSVRIMALNLGNFFNGDGRGGEFPTTRGAKTWAEFQRQQQRLVQTLLAPDPDILAVTELENDGYGPHSSVASLADALGSPWRFVSTPGQDGDDEIRTGLLYRGDRVRMLGEPERLAGGPFASAGRPPLAQDFSRVDGETTVQVIVPHLKSKSCRGARGDNRDQADGQGCYASRRTDEAQALAEWPGIGKEGPNSAGTLIIGDLNSYAREHPITMLARAGFVSMVHHFHPCTETSCRQYTYRYRGEKGSLDYALASETLKPRIVGARIWLVNADEPRVFGYQSDYVVDGQGPWRSSDHNPVIVDLEL</sequence>
<dbReference type="CDD" id="cd04486">
    <property type="entry name" value="YhcR_OBF_like"/>
    <property type="match status" value="1"/>
</dbReference>
<dbReference type="NCBIfam" id="NF033681">
    <property type="entry name" value="ExeM_NucH_DNase"/>
    <property type="match status" value="1"/>
</dbReference>
<dbReference type="PANTHER" id="PTHR42834">
    <property type="entry name" value="ENDONUCLEASE/EXONUCLEASE/PHOSPHATASE FAMILY PROTEIN (AFU_ORTHOLOGUE AFUA_3G09210)"/>
    <property type="match status" value="1"/>
</dbReference>
<evidence type="ECO:0000313" key="4">
    <source>
        <dbReference type="EMBL" id="GBO84499.1"/>
    </source>
</evidence>
<dbReference type="PANTHER" id="PTHR42834:SF1">
    <property type="entry name" value="ENDONUCLEASE_EXONUCLEASE_PHOSPHATASE FAMILY PROTEIN (AFU_ORTHOLOGUE AFUA_3G09210)"/>
    <property type="match status" value="1"/>
</dbReference>
<reference evidence="4 5" key="1">
    <citation type="journal article" date="2019" name="J. Gen. Appl. Microbiol.">
        <title>Aerobic degradation of cis-dichloroethene by the marine bacterium Marinobacter salsuginis strain 5N-3.</title>
        <authorList>
            <person name="Inoue Y."/>
            <person name="Fukunaga Y."/>
            <person name="Katsumata H."/>
            <person name="Ohji S."/>
            <person name="Hosoyama A."/>
            <person name="Mori K."/>
            <person name="Ando K."/>
        </authorList>
    </citation>
    <scope>NUCLEOTIDE SEQUENCE [LARGE SCALE GENOMIC DNA]</scope>
    <source>
        <strain evidence="4 5">5N-3</strain>
    </source>
</reference>
<protein>
    <submittedName>
        <fullName evidence="4">Endonuclease</fullName>
    </submittedName>
</protein>
<dbReference type="Proteomes" id="UP000340077">
    <property type="component" value="Unassembled WGS sequence"/>
</dbReference>
<dbReference type="RefSeq" id="WP_167516393.1">
    <property type="nucleotide sequence ID" value="NZ_BGZH01000001.1"/>
</dbReference>
<comment type="caution">
    <text evidence="4">The sequence shown here is derived from an EMBL/GenBank/DDBJ whole genome shotgun (WGS) entry which is preliminary data.</text>
</comment>
<evidence type="ECO:0000256" key="1">
    <source>
        <dbReference type="SAM" id="MobiDB-lite"/>
    </source>
</evidence>
<keyword evidence="4" id="KW-0540">Nuclease</keyword>
<keyword evidence="4" id="KW-0378">Hydrolase</keyword>
<name>A0A5M3PP54_9GAMM</name>
<gene>
    <name evidence="4" type="ORF">MS5N3_19500</name>
</gene>
<feature type="chain" id="PRO_5024275443" evidence="2">
    <location>
        <begin position="26"/>
        <end position="586"/>
    </location>
</feature>
<proteinExistence type="predicted"/>